<dbReference type="Proteomes" id="UP000046947">
    <property type="component" value="Unassembled WGS sequence"/>
</dbReference>
<evidence type="ECO:0000313" key="2">
    <source>
        <dbReference type="EMBL" id="CFE62767.1"/>
    </source>
</evidence>
<dbReference type="AlphaFoldDB" id="A0A0T7LXB7"/>
<protein>
    <submittedName>
        <fullName evidence="4">Uncharacterized protein</fullName>
    </submittedName>
</protein>
<evidence type="ECO:0000313" key="5">
    <source>
        <dbReference type="Proteomes" id="UP000038802"/>
    </source>
</evidence>
<name>A0A0T7LXB7_MYCTX</name>
<proteinExistence type="predicted"/>
<reference evidence="4" key="2">
    <citation type="submission" date="2015-03" db="EMBL/GenBank/DDBJ databases">
        <authorList>
            <person name="Murphy D."/>
        </authorList>
    </citation>
    <scope>NUCLEOTIDE SEQUENCE [LARGE SCALE GENOMIC DNA]</scope>
    <source>
        <strain evidence="4">K00500041</strain>
    </source>
</reference>
<organism evidence="4 5">
    <name type="scientific">Mycobacterium tuberculosis</name>
    <dbReference type="NCBI Taxonomy" id="1773"/>
    <lineage>
        <taxon>Bacteria</taxon>
        <taxon>Bacillati</taxon>
        <taxon>Actinomycetota</taxon>
        <taxon>Actinomycetes</taxon>
        <taxon>Mycobacteriales</taxon>
        <taxon>Mycobacteriaceae</taxon>
        <taxon>Mycobacterium</taxon>
        <taxon>Mycobacterium tuberculosis complex</taxon>
    </lineage>
</organism>
<evidence type="ECO:0000313" key="6">
    <source>
        <dbReference type="Proteomes" id="UP000046947"/>
    </source>
</evidence>
<dbReference type="Proteomes" id="UP000048289">
    <property type="component" value="Unassembled WGS sequence"/>
</dbReference>
<evidence type="ECO:0000313" key="8">
    <source>
        <dbReference type="Proteomes" id="UP000050164"/>
    </source>
</evidence>
<dbReference type="EMBL" id="CNFT01002458">
    <property type="protein sequence ID" value="CKU27925.1"/>
    <property type="molecule type" value="Genomic_DNA"/>
</dbReference>
<evidence type="ECO:0000313" key="4">
    <source>
        <dbReference type="EMBL" id="COV17986.1"/>
    </source>
</evidence>
<dbReference type="EMBL" id="CFOE01000621">
    <property type="protein sequence ID" value="CFE43904.1"/>
    <property type="molecule type" value="Genomic_DNA"/>
</dbReference>
<gene>
    <name evidence="1" type="ORF">ERS007681_03517</name>
    <name evidence="2" type="ORF">ERS007688_03070</name>
    <name evidence="4" type="ORF">ERS007703_00743</name>
    <name evidence="3" type="ORF">ERS027659_05144</name>
</gene>
<evidence type="ECO:0000313" key="3">
    <source>
        <dbReference type="EMBL" id="CKU27925.1"/>
    </source>
</evidence>
<accession>A0A0T7LXB7</accession>
<evidence type="ECO:0000313" key="7">
    <source>
        <dbReference type="Proteomes" id="UP000048289"/>
    </source>
</evidence>
<sequence>MPSAVLPSMYPPLETNPTTPLSPMRSVAHRNARIYESYRLFFSCAVDRFAYVCSIRPSNVGYFTLAFRSFALLCPTEYGGFPMITLIGVASCRKIRALLYGNMIASIESPASEIWNVSASAIPGNGS</sequence>
<evidence type="ECO:0000313" key="1">
    <source>
        <dbReference type="EMBL" id="CFE43904.1"/>
    </source>
</evidence>
<dbReference type="EMBL" id="CSAE01000049">
    <property type="protein sequence ID" value="COV17986.1"/>
    <property type="molecule type" value="Genomic_DNA"/>
</dbReference>
<reference evidence="5 6" key="1">
    <citation type="submission" date="2015-03" db="EMBL/GenBank/DDBJ databases">
        <authorList>
            <consortium name="Pathogen Informatics"/>
        </authorList>
    </citation>
    <scope>NUCLEOTIDE SEQUENCE [LARGE SCALE GENOMIC DNA]</scope>
    <source>
        <strain evidence="3 8">Bir 185</strain>
        <strain evidence="1 7">G09901357</strain>
        <strain evidence="2 6">H09601792</strain>
        <strain evidence="5">K00500041</strain>
    </source>
</reference>
<dbReference type="Proteomes" id="UP000038802">
    <property type="component" value="Unassembled WGS sequence"/>
</dbReference>
<dbReference type="EMBL" id="CFOH01000605">
    <property type="protein sequence ID" value="CFE62767.1"/>
    <property type="molecule type" value="Genomic_DNA"/>
</dbReference>
<dbReference type="Proteomes" id="UP000050164">
    <property type="component" value="Unassembled WGS sequence"/>
</dbReference>